<dbReference type="InterPro" id="IPR043857">
    <property type="entry name" value="DUF5819"/>
</dbReference>
<dbReference type="EMBL" id="CP092751">
    <property type="protein sequence ID" value="USP94888.1"/>
    <property type="molecule type" value="Genomic_DNA"/>
</dbReference>
<organism evidence="1 2">
    <name type="scientific">Bacillus vallismortis</name>
    <dbReference type="NCBI Taxonomy" id="72361"/>
    <lineage>
        <taxon>Bacteria</taxon>
        <taxon>Bacillati</taxon>
        <taxon>Bacillota</taxon>
        <taxon>Bacilli</taxon>
        <taxon>Bacillales</taxon>
        <taxon>Bacillaceae</taxon>
        <taxon>Bacillus</taxon>
    </lineage>
</organism>
<keyword evidence="2" id="KW-1185">Reference proteome</keyword>
<evidence type="ECO:0000313" key="2">
    <source>
        <dbReference type="Proteomes" id="UP001057348"/>
    </source>
</evidence>
<accession>A0ABY4XX93</accession>
<dbReference type="Proteomes" id="UP001057348">
    <property type="component" value="Chromosome"/>
</dbReference>
<name>A0ABY4XX93_BACVA</name>
<dbReference type="RefSeq" id="WP_087993993.1">
    <property type="nucleotide sequence ID" value="NZ_CP092751.1"/>
</dbReference>
<gene>
    <name evidence="1" type="ORF">MKF32_16990</name>
</gene>
<evidence type="ECO:0000313" key="1">
    <source>
        <dbReference type="EMBL" id="USP94888.1"/>
    </source>
</evidence>
<dbReference type="Pfam" id="PF19136">
    <property type="entry name" value="DUF5819"/>
    <property type="match status" value="1"/>
</dbReference>
<protein>
    <submittedName>
        <fullName evidence="1">DUF5819 family protein</fullName>
    </submittedName>
</protein>
<reference evidence="1" key="1">
    <citation type="submission" date="2022-02" db="EMBL/GenBank/DDBJ databases">
        <title>Draft Genome Sequence of Bacillus vallismortis Strain BL01, Isolated from Artemisia lerchiana Web. Roots.</title>
        <authorList>
            <person name="Chebotar V.K."/>
            <person name="Gancheva M.S."/>
            <person name="Chizhevskaya E.P."/>
            <person name="Komarova O.V."/>
            <person name="Baganova M.E."/>
            <person name="Zaplatkin A.N."/>
            <person name="Pishchik V.N."/>
        </authorList>
    </citation>
    <scope>NUCLEOTIDE SEQUENCE</scope>
    <source>
        <strain evidence="1">BL01</strain>
    </source>
</reference>
<sequence>MRKNKTLIIGLLFILLFTFIAHFFLILSTVLPPNPLALAVKPVSDRYTNTLFQQNWHLFAPDPITTNTNIYMEVDTGKERGKNEWIDISTPLKDQNHTKIVTPYNRIVRIIDGLSSDIFGNNQDDVIFQYVKKANENDKQVKAITKEIEKSQKIGEENVYRYASSYAKSIYNPKTIKRIRVRIDTVKPIPFSLRDNNDDKEEKFEQSTTFEWKTFNNKVVPFF</sequence>
<proteinExistence type="predicted"/>